<protein>
    <submittedName>
        <fullName evidence="2">Uncharacterized protein</fullName>
    </submittedName>
</protein>
<reference evidence="2" key="2">
    <citation type="submission" date="2021-02" db="EMBL/GenBank/DDBJ databases">
        <authorList>
            <person name="Kimball J.A."/>
            <person name="Haas M.W."/>
            <person name="Macchietto M."/>
            <person name="Kono T."/>
            <person name="Duquette J."/>
            <person name="Shao M."/>
        </authorList>
    </citation>
    <scope>NUCLEOTIDE SEQUENCE</scope>
    <source>
        <tissue evidence="2">Fresh leaf tissue</tissue>
    </source>
</reference>
<feature type="compositionally biased region" description="Low complexity" evidence="1">
    <location>
        <begin position="40"/>
        <end position="52"/>
    </location>
</feature>
<dbReference type="AlphaFoldDB" id="A0A8J5T7B8"/>
<dbReference type="EMBL" id="JAAALK010000282">
    <property type="protein sequence ID" value="KAG8081479.1"/>
    <property type="molecule type" value="Genomic_DNA"/>
</dbReference>
<comment type="caution">
    <text evidence="2">The sequence shown here is derived from an EMBL/GenBank/DDBJ whole genome shotgun (WGS) entry which is preliminary data.</text>
</comment>
<organism evidence="2 3">
    <name type="scientific">Zizania palustris</name>
    <name type="common">Northern wild rice</name>
    <dbReference type="NCBI Taxonomy" id="103762"/>
    <lineage>
        <taxon>Eukaryota</taxon>
        <taxon>Viridiplantae</taxon>
        <taxon>Streptophyta</taxon>
        <taxon>Embryophyta</taxon>
        <taxon>Tracheophyta</taxon>
        <taxon>Spermatophyta</taxon>
        <taxon>Magnoliopsida</taxon>
        <taxon>Liliopsida</taxon>
        <taxon>Poales</taxon>
        <taxon>Poaceae</taxon>
        <taxon>BOP clade</taxon>
        <taxon>Oryzoideae</taxon>
        <taxon>Oryzeae</taxon>
        <taxon>Zizaniinae</taxon>
        <taxon>Zizania</taxon>
    </lineage>
</organism>
<dbReference type="Proteomes" id="UP000729402">
    <property type="component" value="Unassembled WGS sequence"/>
</dbReference>
<sequence length="93" mass="9988">MLKKAFMVNGCRCMINRRLDEDWANCRRGHVGGEPWAKTGRGVRSAAGGASRPVFARGSSSTSTEAARGGDEGVRVGSAIAAEAGWAWRHWRA</sequence>
<accession>A0A8J5T7B8</accession>
<name>A0A8J5T7B8_ZIZPA</name>
<reference evidence="2" key="1">
    <citation type="journal article" date="2021" name="bioRxiv">
        <title>Whole Genome Assembly and Annotation of Northern Wild Rice, Zizania palustris L., Supports a Whole Genome Duplication in the Zizania Genus.</title>
        <authorList>
            <person name="Haas M."/>
            <person name="Kono T."/>
            <person name="Macchietto M."/>
            <person name="Millas R."/>
            <person name="McGilp L."/>
            <person name="Shao M."/>
            <person name="Duquette J."/>
            <person name="Hirsch C.N."/>
            <person name="Kimball J."/>
        </authorList>
    </citation>
    <scope>NUCLEOTIDE SEQUENCE</scope>
    <source>
        <tissue evidence="2">Fresh leaf tissue</tissue>
    </source>
</reference>
<evidence type="ECO:0000313" key="3">
    <source>
        <dbReference type="Proteomes" id="UP000729402"/>
    </source>
</evidence>
<feature type="region of interest" description="Disordered" evidence="1">
    <location>
        <begin position="30"/>
        <end position="72"/>
    </location>
</feature>
<proteinExistence type="predicted"/>
<evidence type="ECO:0000313" key="2">
    <source>
        <dbReference type="EMBL" id="KAG8081479.1"/>
    </source>
</evidence>
<keyword evidence="3" id="KW-1185">Reference proteome</keyword>
<evidence type="ECO:0000256" key="1">
    <source>
        <dbReference type="SAM" id="MobiDB-lite"/>
    </source>
</evidence>
<gene>
    <name evidence="2" type="ORF">GUJ93_ZPchr0007g3801</name>
</gene>